<dbReference type="AlphaFoldDB" id="A0A1I0N6K1"/>
<feature type="transmembrane region" description="Helical" evidence="2">
    <location>
        <begin position="165"/>
        <end position="187"/>
    </location>
</feature>
<feature type="region of interest" description="Disordered" evidence="1">
    <location>
        <begin position="228"/>
        <end position="274"/>
    </location>
</feature>
<feature type="transmembrane region" description="Helical" evidence="2">
    <location>
        <begin position="193"/>
        <end position="213"/>
    </location>
</feature>
<dbReference type="InterPro" id="IPR008910">
    <property type="entry name" value="MSC_TM_helix"/>
</dbReference>
<keyword evidence="2" id="KW-0812">Transmembrane</keyword>
<dbReference type="EMBL" id="FOIS01000002">
    <property type="protein sequence ID" value="SEV96666.1"/>
    <property type="molecule type" value="Genomic_DNA"/>
</dbReference>
<feature type="transmembrane region" description="Helical" evidence="2">
    <location>
        <begin position="90"/>
        <end position="113"/>
    </location>
</feature>
<name>A0A1I0N6K1_9EURY</name>
<evidence type="ECO:0000313" key="4">
    <source>
        <dbReference type="Proteomes" id="UP000183275"/>
    </source>
</evidence>
<dbReference type="Gene3D" id="1.10.287.1260">
    <property type="match status" value="2"/>
</dbReference>
<dbReference type="Proteomes" id="UP000183275">
    <property type="component" value="Unassembled WGS sequence"/>
</dbReference>
<protein>
    <submittedName>
        <fullName evidence="3">Conserved TM helix</fullName>
    </submittedName>
</protein>
<sequence>MVRLYPAQQAQVPDWLQDPVAELITFLPRLIGALVILFIGWIIGRAAAGVVRRLADGVELDRMVLETPLGRILGGTERAVSNAFGKLAKWFVYGLAVLAAANALAIATLSQWISTAVSYLPAFVAGLLVIVFGFVIADFIGDAIERTRAATETAYTSWFANGARIFLYFTAIVIGLDTMGIDVGILYVFARALAWGLGAAIAIGAGVAFGWGGKDYVAENIDRWMSRTSEVAPSEGETSGRSRSGDRTGSGQSPGAGADREPGSEPGPGPGDDD</sequence>
<accession>A0A1I0N6K1</accession>
<evidence type="ECO:0000256" key="1">
    <source>
        <dbReference type="SAM" id="MobiDB-lite"/>
    </source>
</evidence>
<dbReference type="OrthoDB" id="268811at2157"/>
<keyword evidence="2" id="KW-1133">Transmembrane helix</keyword>
<gene>
    <name evidence="3" type="ORF">SAMN05216285_1384</name>
</gene>
<evidence type="ECO:0000256" key="2">
    <source>
        <dbReference type="SAM" id="Phobius"/>
    </source>
</evidence>
<keyword evidence="2" id="KW-0472">Membrane</keyword>
<dbReference type="eggNOG" id="arCOG01572">
    <property type="taxonomic scope" value="Archaea"/>
</dbReference>
<organism evidence="3 4">
    <name type="scientific">Natrinema salifodinae</name>
    <dbReference type="NCBI Taxonomy" id="1202768"/>
    <lineage>
        <taxon>Archaea</taxon>
        <taxon>Methanobacteriati</taxon>
        <taxon>Methanobacteriota</taxon>
        <taxon>Stenosarchaea group</taxon>
        <taxon>Halobacteria</taxon>
        <taxon>Halobacteriales</taxon>
        <taxon>Natrialbaceae</taxon>
        <taxon>Natrinema</taxon>
    </lineage>
</organism>
<dbReference type="Pfam" id="PF05552">
    <property type="entry name" value="MS_channel_1st_1"/>
    <property type="match status" value="1"/>
</dbReference>
<proteinExistence type="predicted"/>
<evidence type="ECO:0000313" key="3">
    <source>
        <dbReference type="EMBL" id="SEV96666.1"/>
    </source>
</evidence>
<feature type="compositionally biased region" description="Pro residues" evidence="1">
    <location>
        <begin position="265"/>
        <end position="274"/>
    </location>
</feature>
<feature type="transmembrane region" description="Helical" evidence="2">
    <location>
        <begin position="23"/>
        <end position="43"/>
    </location>
</feature>
<keyword evidence="4" id="KW-1185">Reference proteome</keyword>
<dbReference type="RefSeq" id="WP_049988425.1">
    <property type="nucleotide sequence ID" value="NZ_FOIS01000002.1"/>
</dbReference>
<reference evidence="4" key="1">
    <citation type="submission" date="2016-10" db="EMBL/GenBank/DDBJ databases">
        <authorList>
            <person name="Varghese N."/>
        </authorList>
    </citation>
    <scope>NUCLEOTIDE SEQUENCE [LARGE SCALE GENOMIC DNA]</scope>
    <source>
        <strain evidence="4">CGMCC 1.12284</strain>
    </source>
</reference>
<feature type="transmembrane region" description="Helical" evidence="2">
    <location>
        <begin position="119"/>
        <end position="144"/>
    </location>
</feature>